<evidence type="ECO:0000256" key="5">
    <source>
        <dbReference type="ARBA" id="ARBA00023180"/>
    </source>
</evidence>
<dbReference type="FunFam" id="2.40.10.10:FF:000068">
    <property type="entry name" value="transmembrane protease serine 2"/>
    <property type="match status" value="1"/>
</dbReference>
<dbReference type="SUPFAM" id="SSF50494">
    <property type="entry name" value="Trypsin-like serine proteases"/>
    <property type="match status" value="1"/>
</dbReference>
<keyword evidence="5" id="KW-0325">Glycoprotein</keyword>
<dbReference type="CDD" id="cd00033">
    <property type="entry name" value="CCP"/>
    <property type="match status" value="8"/>
</dbReference>
<dbReference type="PANTHER" id="PTHR46393:SF7">
    <property type="entry name" value="COMPLEMENT C2"/>
    <property type="match status" value="1"/>
</dbReference>
<dbReference type="EMBL" id="CAIIXF020000012">
    <property type="protein sequence ID" value="CAH1800676.1"/>
    <property type="molecule type" value="Genomic_DNA"/>
</dbReference>
<dbReference type="Gene3D" id="2.40.10.10">
    <property type="entry name" value="Trypsin-like serine proteases"/>
    <property type="match status" value="1"/>
</dbReference>
<dbReference type="PROSITE" id="PS50923">
    <property type="entry name" value="SUSHI"/>
    <property type="match status" value="9"/>
</dbReference>
<feature type="domain" description="Sushi" evidence="10">
    <location>
        <begin position="274"/>
        <end position="346"/>
    </location>
</feature>
<dbReference type="GO" id="GO:0006508">
    <property type="term" value="P:proteolysis"/>
    <property type="evidence" value="ECO:0007669"/>
    <property type="project" value="UniProtKB-KW"/>
</dbReference>
<keyword evidence="3" id="KW-0677">Repeat</keyword>
<evidence type="ECO:0000313" key="12">
    <source>
        <dbReference type="Proteomes" id="UP000749559"/>
    </source>
</evidence>
<feature type="domain" description="Sushi" evidence="10">
    <location>
        <begin position="208"/>
        <end position="270"/>
    </location>
</feature>
<feature type="disulfide bond" evidence="6">
    <location>
        <begin position="640"/>
        <end position="667"/>
    </location>
</feature>
<feature type="disulfide bond" evidence="6">
    <location>
        <begin position="382"/>
        <end position="409"/>
    </location>
</feature>
<feature type="disulfide bond" evidence="6">
    <location>
        <begin position="114"/>
        <end position="141"/>
    </location>
</feature>
<dbReference type="InterPro" id="IPR001314">
    <property type="entry name" value="Peptidase_S1A"/>
</dbReference>
<dbReference type="PROSITE" id="PS00134">
    <property type="entry name" value="TRYPSIN_HIS"/>
    <property type="match status" value="1"/>
</dbReference>
<dbReference type="PROSITE" id="PS00135">
    <property type="entry name" value="TRYPSIN_SER"/>
    <property type="match status" value="1"/>
</dbReference>
<dbReference type="PRINTS" id="PR00722">
    <property type="entry name" value="CHYMOTRYPSIN"/>
</dbReference>
<keyword evidence="1 6" id="KW-0768">Sushi</keyword>
<comment type="caution">
    <text evidence="11">The sequence shown here is derived from an EMBL/GenBank/DDBJ whole genome shotgun (WGS) entry which is preliminary data.</text>
</comment>
<keyword evidence="7" id="KW-0378">Hydrolase</keyword>
<evidence type="ECO:0000256" key="7">
    <source>
        <dbReference type="RuleBase" id="RU363034"/>
    </source>
</evidence>
<proteinExistence type="predicted"/>
<keyword evidence="2 8" id="KW-0732">Signal</keyword>
<keyword evidence="12" id="KW-1185">Reference proteome</keyword>
<dbReference type="SMART" id="SM00020">
    <property type="entry name" value="Tryp_SPc"/>
    <property type="match status" value="1"/>
</dbReference>
<evidence type="ECO:0000256" key="4">
    <source>
        <dbReference type="ARBA" id="ARBA00023157"/>
    </source>
</evidence>
<feature type="domain" description="Sushi" evidence="10">
    <location>
        <begin position="478"/>
        <end position="541"/>
    </location>
</feature>
<dbReference type="Pfam" id="PF00084">
    <property type="entry name" value="Sushi"/>
    <property type="match status" value="8"/>
</dbReference>
<feature type="chain" id="PRO_5035796424" evidence="8">
    <location>
        <begin position="25"/>
        <end position="1000"/>
    </location>
</feature>
<dbReference type="InterPro" id="IPR035976">
    <property type="entry name" value="Sushi/SCR/CCP_sf"/>
</dbReference>
<dbReference type="Proteomes" id="UP000749559">
    <property type="component" value="Unassembled WGS sequence"/>
</dbReference>
<protein>
    <submittedName>
        <fullName evidence="11">Uncharacterized protein</fullName>
    </submittedName>
</protein>
<dbReference type="InterPro" id="IPR009003">
    <property type="entry name" value="Peptidase_S1_PA"/>
</dbReference>
<feature type="domain" description="Sushi" evidence="10">
    <location>
        <begin position="86"/>
        <end position="143"/>
    </location>
</feature>
<evidence type="ECO:0000256" key="6">
    <source>
        <dbReference type="PROSITE-ProRule" id="PRU00302"/>
    </source>
</evidence>
<keyword evidence="7" id="KW-0720">Serine protease</keyword>
<name>A0A8S4Q345_OWEFU</name>
<dbReference type="Pfam" id="PF00089">
    <property type="entry name" value="Trypsin"/>
    <property type="match status" value="1"/>
</dbReference>
<keyword evidence="4 6" id="KW-1015">Disulfide bond</keyword>
<dbReference type="SMART" id="SM00032">
    <property type="entry name" value="CCP"/>
    <property type="match status" value="9"/>
</dbReference>
<feature type="domain" description="Sushi" evidence="10">
    <location>
        <begin position="414"/>
        <end position="477"/>
    </location>
</feature>
<organism evidence="11 12">
    <name type="scientific">Owenia fusiformis</name>
    <name type="common">Polychaete worm</name>
    <dbReference type="NCBI Taxonomy" id="6347"/>
    <lineage>
        <taxon>Eukaryota</taxon>
        <taxon>Metazoa</taxon>
        <taxon>Spiralia</taxon>
        <taxon>Lophotrochozoa</taxon>
        <taxon>Annelida</taxon>
        <taxon>Polychaeta</taxon>
        <taxon>Sedentaria</taxon>
        <taxon>Canalipalpata</taxon>
        <taxon>Sabellida</taxon>
        <taxon>Oweniida</taxon>
        <taxon>Oweniidae</taxon>
        <taxon>Owenia</taxon>
    </lineage>
</organism>
<feature type="signal peptide" evidence="8">
    <location>
        <begin position="1"/>
        <end position="24"/>
    </location>
</feature>
<dbReference type="CDD" id="cd00190">
    <property type="entry name" value="Tryp_SPc"/>
    <property type="match status" value="1"/>
</dbReference>
<dbReference type="InterPro" id="IPR033116">
    <property type="entry name" value="TRYPSIN_SER"/>
</dbReference>
<feature type="domain" description="Sushi" evidence="10">
    <location>
        <begin position="542"/>
        <end position="605"/>
    </location>
</feature>
<dbReference type="SUPFAM" id="SSF57535">
    <property type="entry name" value="Complement control module/SCR domain"/>
    <property type="match status" value="9"/>
</dbReference>
<evidence type="ECO:0000256" key="1">
    <source>
        <dbReference type="ARBA" id="ARBA00022659"/>
    </source>
</evidence>
<accession>A0A8S4Q345</accession>
<keyword evidence="7" id="KW-0645">Protease</keyword>
<evidence type="ECO:0000313" key="11">
    <source>
        <dbReference type="EMBL" id="CAH1800676.1"/>
    </source>
</evidence>
<comment type="caution">
    <text evidence="6">Lacks conserved residue(s) required for the propagation of feature annotation.</text>
</comment>
<feature type="disulfide bond" evidence="6">
    <location>
        <begin position="276"/>
        <end position="319"/>
    </location>
</feature>
<dbReference type="GO" id="GO:0004252">
    <property type="term" value="F:serine-type endopeptidase activity"/>
    <property type="evidence" value="ECO:0007669"/>
    <property type="project" value="InterPro"/>
</dbReference>
<feature type="disulfide bond" evidence="6">
    <location>
        <begin position="177"/>
        <end position="204"/>
    </location>
</feature>
<feature type="domain" description="Sushi" evidence="10">
    <location>
        <begin position="607"/>
        <end position="669"/>
    </location>
</feature>
<dbReference type="OrthoDB" id="6127264at2759"/>
<gene>
    <name evidence="11" type="ORF">OFUS_LOCUS24535</name>
</gene>
<evidence type="ECO:0000256" key="8">
    <source>
        <dbReference type="SAM" id="SignalP"/>
    </source>
</evidence>
<dbReference type="AlphaFoldDB" id="A0A8S4Q345"/>
<evidence type="ECO:0000256" key="3">
    <source>
        <dbReference type="ARBA" id="ARBA00022737"/>
    </source>
</evidence>
<sequence length="1000" mass="109804">MSLAKMSYTALGFAIVVGLEFVLCQLCSRPSTTKIENGAIKPKCSKKGGCSLLTIKCSSCAKRVGPEKIKCVGGEWAAMNSSCITTSCGPLQLAANIIASSDSTHCGAVIKLKCADGYEPSKITKMVCKSTGKWKGKRLKCTKINNRCADLAVPKNARVLTGRLADNNVGDYTVFECKESYKAIGRKKIRCLKGGRWSDPLVECKAGGKCPDIFPGDTPGLQVLMGKPSNNVYEDKVSFACEPGFVLMGHPRITCMFESVWTQTTPICIKTSSTQCPMLSVPDNGFITNGKVSNNTIGDTVTFACDPGYTLDGTHTLTCINRYTYDLPGDDTDGLVWDITMPVCRLSDTGDCPDLVLPKYGYLVGAGRLTGNKVGDRIVGSCRKPYLKQGKRVLECLPDGNWDTAMFKCFEIDVSCPTVTLDTNSKLVVLRGQLSGNIFYDRIIFGCQSGYAILEDIYYMLCNRTGGWTQQIPVCTESGCKSSETLLEHGTVNGTVESGRYSNWAKLRYECDECYQLIGADIRTCQNTGVWSPLHPPSCTFRTCNGIRSLQHGSIFPNKETVACGSSVTIQCNRGYVIKGENRRSKEIHCETDGWNPRVTPICMLNATCEDPPKEITNGNVFITSSGGPLRIGENVTFMCNECYKLEGNDKMTCLESQNWSSDVPRCVPRTCEDINSDWISVMPNNPLVQHEPSDTLYKLITSDYSCNYKISCMEPVFPMCGLPSIKPTTSGRIVKGVEANSHSWPWAAALFWNFSQLCGGSLIHPQWVLSAAHCVVSPKFNGNRFIGIHNFTDIPKWQIKLGKHKLSKLEQGEITTDVSKIVLHPEYVPRNYRYDFSLFKLEKPVAFTRNIIPVCVPSVNYFSEIIDDARDEETAWELQSSKDMNCTAIGWGLDETGNKSDALLQVALPIIPNKVCKSLKQRSPFLHESGFCAGGTQKDTCGGDSGGAYMCRVGSRWMLAGLTSHGPTRCGTKDVPGVYARVTPSTYKWITDTIAADNM</sequence>
<dbReference type="PANTHER" id="PTHR46393">
    <property type="entry name" value="SUSHI DOMAIN-CONTAINING PROTEIN"/>
    <property type="match status" value="1"/>
</dbReference>
<evidence type="ECO:0000259" key="10">
    <source>
        <dbReference type="PROSITE" id="PS50923"/>
    </source>
</evidence>
<dbReference type="Gene3D" id="2.10.70.10">
    <property type="entry name" value="Complement Module, domain 1"/>
    <property type="match status" value="8"/>
</dbReference>
<dbReference type="PROSITE" id="PS50240">
    <property type="entry name" value="TRYPSIN_DOM"/>
    <property type="match status" value="1"/>
</dbReference>
<feature type="domain" description="Peptidase S1" evidence="9">
    <location>
        <begin position="734"/>
        <end position="996"/>
    </location>
</feature>
<reference evidence="11" key="1">
    <citation type="submission" date="2022-03" db="EMBL/GenBank/DDBJ databases">
        <authorList>
            <person name="Martin C."/>
        </authorList>
    </citation>
    <scope>NUCLEOTIDE SEQUENCE</scope>
</reference>
<dbReference type="InterPro" id="IPR018114">
    <property type="entry name" value="TRYPSIN_HIS"/>
</dbReference>
<dbReference type="InterPro" id="IPR043504">
    <property type="entry name" value="Peptidase_S1_PA_chymotrypsin"/>
</dbReference>
<dbReference type="InterPro" id="IPR001254">
    <property type="entry name" value="Trypsin_dom"/>
</dbReference>
<evidence type="ECO:0000259" key="9">
    <source>
        <dbReference type="PROSITE" id="PS50240"/>
    </source>
</evidence>
<feature type="domain" description="Sushi" evidence="10">
    <location>
        <begin position="350"/>
        <end position="411"/>
    </location>
</feature>
<dbReference type="InterPro" id="IPR000436">
    <property type="entry name" value="Sushi_SCR_CCP_dom"/>
</dbReference>
<evidence type="ECO:0000256" key="2">
    <source>
        <dbReference type="ARBA" id="ARBA00022729"/>
    </source>
</evidence>
<feature type="disulfide bond" evidence="6">
    <location>
        <begin position="241"/>
        <end position="268"/>
    </location>
</feature>
<feature type="domain" description="Sushi" evidence="10">
    <location>
        <begin position="146"/>
        <end position="206"/>
    </location>
</feature>
<feature type="disulfide bond" evidence="6">
    <location>
        <begin position="148"/>
        <end position="191"/>
    </location>
</feature>